<evidence type="ECO:0000313" key="2">
    <source>
        <dbReference type="Proteomes" id="UP001372338"/>
    </source>
</evidence>
<evidence type="ECO:0000313" key="1">
    <source>
        <dbReference type="EMBL" id="KAK7255977.1"/>
    </source>
</evidence>
<dbReference type="EMBL" id="JAYWIO010000006">
    <property type="protein sequence ID" value="KAK7255977.1"/>
    <property type="molecule type" value="Genomic_DNA"/>
</dbReference>
<gene>
    <name evidence="1" type="ORF">RIF29_29406</name>
</gene>
<protein>
    <submittedName>
        <fullName evidence="1">Uncharacterized protein</fullName>
    </submittedName>
</protein>
<keyword evidence="2" id="KW-1185">Reference proteome</keyword>
<accession>A0AAN9EEG7</accession>
<comment type="caution">
    <text evidence="1">The sequence shown here is derived from an EMBL/GenBank/DDBJ whole genome shotgun (WGS) entry which is preliminary data.</text>
</comment>
<dbReference type="Proteomes" id="UP001372338">
    <property type="component" value="Unassembled WGS sequence"/>
</dbReference>
<proteinExistence type="predicted"/>
<sequence>MLDESKFEEHLKLWALRIPCHLCKVASQILNGHSIRIIFKLDKIRLSPPEAVAIIISSRLTVSSHAIIISSHRCNGGSHEIAGESQLHS</sequence>
<name>A0AAN9EEG7_CROPI</name>
<reference evidence="1 2" key="1">
    <citation type="submission" date="2024-01" db="EMBL/GenBank/DDBJ databases">
        <title>The genomes of 5 underutilized Papilionoideae crops provide insights into root nodulation and disease resistanc.</title>
        <authorList>
            <person name="Yuan L."/>
        </authorList>
    </citation>
    <scope>NUCLEOTIDE SEQUENCE [LARGE SCALE GENOMIC DNA]</scope>
    <source>
        <strain evidence="1">ZHUSHIDOU_FW_LH</strain>
        <tissue evidence="1">Leaf</tissue>
    </source>
</reference>
<dbReference type="AlphaFoldDB" id="A0AAN9EEG7"/>
<organism evidence="1 2">
    <name type="scientific">Crotalaria pallida</name>
    <name type="common">Smooth rattlebox</name>
    <name type="synonym">Crotalaria striata</name>
    <dbReference type="NCBI Taxonomy" id="3830"/>
    <lineage>
        <taxon>Eukaryota</taxon>
        <taxon>Viridiplantae</taxon>
        <taxon>Streptophyta</taxon>
        <taxon>Embryophyta</taxon>
        <taxon>Tracheophyta</taxon>
        <taxon>Spermatophyta</taxon>
        <taxon>Magnoliopsida</taxon>
        <taxon>eudicotyledons</taxon>
        <taxon>Gunneridae</taxon>
        <taxon>Pentapetalae</taxon>
        <taxon>rosids</taxon>
        <taxon>fabids</taxon>
        <taxon>Fabales</taxon>
        <taxon>Fabaceae</taxon>
        <taxon>Papilionoideae</taxon>
        <taxon>50 kb inversion clade</taxon>
        <taxon>genistoids sensu lato</taxon>
        <taxon>core genistoids</taxon>
        <taxon>Crotalarieae</taxon>
        <taxon>Crotalaria</taxon>
    </lineage>
</organism>